<accession>A0ABR3SUG2</accession>
<dbReference type="PROSITE" id="PS50076">
    <property type="entry name" value="DNAJ_2"/>
    <property type="match status" value="1"/>
</dbReference>
<evidence type="ECO:0000256" key="5">
    <source>
        <dbReference type="ARBA" id="ARBA00022927"/>
    </source>
</evidence>
<dbReference type="Gene3D" id="2.60.40.150">
    <property type="entry name" value="C2 domain"/>
    <property type="match status" value="1"/>
</dbReference>
<reference evidence="12 13" key="1">
    <citation type="submission" date="2024-02" db="EMBL/GenBank/DDBJ databases">
        <title>De novo assembly and annotation of 12 fungi associated with fruit tree decline syndrome in Ontario, Canada.</title>
        <authorList>
            <person name="Sulman M."/>
            <person name="Ellouze W."/>
            <person name="Ilyukhin E."/>
        </authorList>
    </citation>
    <scope>NUCLEOTIDE SEQUENCE [LARGE SCALE GENOMIC DNA]</scope>
    <source>
        <strain evidence="12 13">M1-105</strain>
    </source>
</reference>
<feature type="compositionally biased region" description="Basic and acidic residues" evidence="9">
    <location>
        <begin position="657"/>
        <end position="669"/>
    </location>
</feature>
<evidence type="ECO:0000256" key="6">
    <source>
        <dbReference type="ARBA" id="ARBA00022989"/>
    </source>
</evidence>
<dbReference type="InterPro" id="IPR035892">
    <property type="entry name" value="C2_domain_sf"/>
</dbReference>
<protein>
    <submittedName>
        <fullName evidence="12">Secretory subunit</fullName>
    </submittedName>
</protein>
<dbReference type="SMART" id="SM00271">
    <property type="entry name" value="DnaJ"/>
    <property type="match status" value="1"/>
</dbReference>
<evidence type="ECO:0000256" key="9">
    <source>
        <dbReference type="SAM" id="MobiDB-lite"/>
    </source>
</evidence>
<dbReference type="InterPro" id="IPR036869">
    <property type="entry name" value="J_dom_sf"/>
</dbReference>
<dbReference type="Gene3D" id="1.10.150.20">
    <property type="entry name" value="5' to 3' exonuclease, C-terminal subdomain"/>
    <property type="match status" value="1"/>
</dbReference>
<evidence type="ECO:0000256" key="2">
    <source>
        <dbReference type="ARBA" id="ARBA00022448"/>
    </source>
</evidence>
<dbReference type="Pfam" id="PF02889">
    <property type="entry name" value="Sec63"/>
    <property type="match status" value="1"/>
</dbReference>
<feature type="region of interest" description="Disordered" evidence="9">
    <location>
        <begin position="497"/>
        <end position="528"/>
    </location>
</feature>
<feature type="compositionally biased region" description="Basic and acidic residues" evidence="9">
    <location>
        <begin position="500"/>
        <end position="526"/>
    </location>
</feature>
<dbReference type="InterPro" id="IPR014756">
    <property type="entry name" value="Ig_E-set"/>
</dbReference>
<comment type="subcellular location">
    <subcellularLocation>
        <location evidence="1">Endoplasmic reticulum membrane</location>
        <topology evidence="1">Multi-pass membrane protein</topology>
    </subcellularLocation>
</comment>
<dbReference type="SMART" id="SM00973">
    <property type="entry name" value="Sec63"/>
    <property type="match status" value="1"/>
</dbReference>
<keyword evidence="6 10" id="KW-1133">Transmembrane helix</keyword>
<keyword evidence="8" id="KW-0143">Chaperone</keyword>
<evidence type="ECO:0000256" key="7">
    <source>
        <dbReference type="ARBA" id="ARBA00023136"/>
    </source>
</evidence>
<organism evidence="12 13">
    <name type="scientific">Neofusicoccum ribis</name>
    <dbReference type="NCBI Taxonomy" id="45134"/>
    <lineage>
        <taxon>Eukaryota</taxon>
        <taxon>Fungi</taxon>
        <taxon>Dikarya</taxon>
        <taxon>Ascomycota</taxon>
        <taxon>Pezizomycotina</taxon>
        <taxon>Dothideomycetes</taxon>
        <taxon>Dothideomycetes incertae sedis</taxon>
        <taxon>Botryosphaeriales</taxon>
        <taxon>Botryosphaeriaceae</taxon>
        <taxon>Neofusicoccum</taxon>
    </lineage>
</organism>
<dbReference type="Proteomes" id="UP001521116">
    <property type="component" value="Unassembled WGS sequence"/>
</dbReference>
<keyword evidence="13" id="KW-1185">Reference proteome</keyword>
<evidence type="ECO:0000256" key="10">
    <source>
        <dbReference type="SAM" id="Phobius"/>
    </source>
</evidence>
<comment type="caution">
    <text evidence="12">The sequence shown here is derived from an EMBL/GenBank/DDBJ whole genome shotgun (WGS) entry which is preliminary data.</text>
</comment>
<sequence>MSTDYNYDEQGQFFPYFVITITGLVTIPTTISLLTRSKDLENTAPRIQSDFAPEHVDLIDGQRKKLRRQERKLGRILLASGGWLVMAWMVYLMVVTARTVPKIWDPYEVLGVSRSATEKQIKSFYRKLSLTHHPDKLQPDPAKNLTIEAINDQWVEFTKAFKALTDEEVRNNYLQYGHPDGKQSFSIGIALPKWIVTEGHGRYVLLGYGIVLGVVLPYLVGKWWYGTQRVTKEKVLVSSAGNIFKEYKPDLNEGGVLAALATGTEFEEALRGHKAEAGLSKVESKLFQEGELSPLAGGLSVKDRRTLEELDEGARRKALALLWAYLGRVELEDPTLNAEKFEVAPIAHKLNDAFFAVGLAYGNTPPILSSYHTSQNILQAIPPASSPLLQLPGFTPSVVRAVEGDSARVHLSVQDFMHLPADERRRRAIGPGLLSESQYATAEKVASQLPHLQVEKAFFKVLGEKVIIPSSLVQFVVKARIIPPGSTNVPAVSEKDLEDVDPKEGDLDALHGRKKGVEAEEAKKAESAGQPPLAFAPYFARDHSPRWHVFLADSRQAKIAVPPFTFTKFDKPLFDEQGNPTYNVQTLKMQFGAPPQPGQYKFTMHLVCDSYVGMDTKMDVMLVVDDASKAAEIEEEEEISEPDEDTLAGQMAAMKGGEVKKPKVRRVEESSGSDTEGDEETDTSETDTDTDTDEE</sequence>
<dbReference type="InterPro" id="IPR001623">
    <property type="entry name" value="DnaJ_domain"/>
</dbReference>
<dbReference type="PANTHER" id="PTHR24075:SF0">
    <property type="entry name" value="TRANSLOCATION PROTEIN SEC63 HOMOLOG"/>
    <property type="match status" value="1"/>
</dbReference>
<evidence type="ECO:0000259" key="11">
    <source>
        <dbReference type="PROSITE" id="PS50076"/>
    </source>
</evidence>
<evidence type="ECO:0000256" key="4">
    <source>
        <dbReference type="ARBA" id="ARBA00022824"/>
    </source>
</evidence>
<keyword evidence="2" id="KW-0813">Transport</keyword>
<keyword evidence="3 10" id="KW-0812">Transmembrane</keyword>
<dbReference type="Gene3D" id="1.10.287.110">
    <property type="entry name" value="DnaJ domain"/>
    <property type="match status" value="1"/>
</dbReference>
<keyword evidence="7 10" id="KW-0472">Membrane</keyword>
<feature type="compositionally biased region" description="Acidic residues" evidence="9">
    <location>
        <begin position="675"/>
        <end position="695"/>
    </location>
</feature>
<evidence type="ECO:0000313" key="13">
    <source>
        <dbReference type="Proteomes" id="UP001521116"/>
    </source>
</evidence>
<dbReference type="EMBL" id="JAJVDC020000049">
    <property type="protein sequence ID" value="KAL1630222.1"/>
    <property type="molecule type" value="Genomic_DNA"/>
</dbReference>
<feature type="transmembrane region" description="Helical" evidence="10">
    <location>
        <begin position="203"/>
        <end position="225"/>
    </location>
</feature>
<dbReference type="SUPFAM" id="SSF46565">
    <property type="entry name" value="Chaperone J-domain"/>
    <property type="match status" value="1"/>
</dbReference>
<proteinExistence type="predicted"/>
<keyword evidence="4" id="KW-0256">Endoplasmic reticulum</keyword>
<evidence type="ECO:0000256" key="8">
    <source>
        <dbReference type="ARBA" id="ARBA00023186"/>
    </source>
</evidence>
<evidence type="ECO:0000313" key="12">
    <source>
        <dbReference type="EMBL" id="KAL1630222.1"/>
    </source>
</evidence>
<feature type="transmembrane region" description="Helical" evidence="10">
    <location>
        <begin position="73"/>
        <end position="94"/>
    </location>
</feature>
<evidence type="ECO:0000256" key="3">
    <source>
        <dbReference type="ARBA" id="ARBA00022692"/>
    </source>
</evidence>
<dbReference type="PRINTS" id="PR00625">
    <property type="entry name" value="JDOMAIN"/>
</dbReference>
<feature type="domain" description="J" evidence="11">
    <location>
        <begin position="105"/>
        <end position="177"/>
    </location>
</feature>
<dbReference type="SUPFAM" id="SSF158702">
    <property type="entry name" value="Sec63 N-terminal domain-like"/>
    <property type="match status" value="1"/>
</dbReference>
<gene>
    <name evidence="12" type="primary">SEC63</name>
    <name evidence="12" type="ORF">SLS56_005047</name>
</gene>
<dbReference type="SUPFAM" id="SSF81296">
    <property type="entry name" value="E set domains"/>
    <property type="match status" value="1"/>
</dbReference>
<feature type="compositionally biased region" description="Acidic residues" evidence="9">
    <location>
        <begin position="633"/>
        <end position="646"/>
    </location>
</feature>
<keyword evidence="5" id="KW-0653">Protein transport</keyword>
<feature type="transmembrane region" description="Helical" evidence="10">
    <location>
        <begin position="13"/>
        <end position="34"/>
    </location>
</feature>
<dbReference type="Pfam" id="PF00226">
    <property type="entry name" value="DnaJ"/>
    <property type="match status" value="1"/>
</dbReference>
<dbReference type="InterPro" id="IPR004179">
    <property type="entry name" value="Sec63-dom"/>
</dbReference>
<evidence type="ECO:0000256" key="1">
    <source>
        <dbReference type="ARBA" id="ARBA00004477"/>
    </source>
</evidence>
<name>A0ABR3SUG2_9PEZI</name>
<dbReference type="PANTHER" id="PTHR24075">
    <property type="entry name" value="SEC63 DOMAIN-CONTAINING"/>
    <property type="match status" value="1"/>
</dbReference>
<dbReference type="CDD" id="cd06257">
    <property type="entry name" value="DnaJ"/>
    <property type="match status" value="1"/>
</dbReference>
<feature type="region of interest" description="Disordered" evidence="9">
    <location>
        <begin position="633"/>
        <end position="695"/>
    </location>
</feature>
<dbReference type="Gene3D" id="1.10.3380.10">
    <property type="entry name" value="Sec63 N-terminal domain-like domain"/>
    <property type="match status" value="1"/>
</dbReference>